<evidence type="ECO:0000313" key="1">
    <source>
        <dbReference type="EMBL" id="GAA0172933.1"/>
    </source>
</evidence>
<evidence type="ECO:0000313" key="2">
    <source>
        <dbReference type="Proteomes" id="UP001454036"/>
    </source>
</evidence>
<proteinExistence type="predicted"/>
<comment type="caution">
    <text evidence="1">The sequence shown here is derived from an EMBL/GenBank/DDBJ whole genome shotgun (WGS) entry which is preliminary data.</text>
</comment>
<organism evidence="1 2">
    <name type="scientific">Lithospermum erythrorhizon</name>
    <name type="common">Purple gromwell</name>
    <name type="synonym">Lithospermum officinale var. erythrorhizon</name>
    <dbReference type="NCBI Taxonomy" id="34254"/>
    <lineage>
        <taxon>Eukaryota</taxon>
        <taxon>Viridiplantae</taxon>
        <taxon>Streptophyta</taxon>
        <taxon>Embryophyta</taxon>
        <taxon>Tracheophyta</taxon>
        <taxon>Spermatophyta</taxon>
        <taxon>Magnoliopsida</taxon>
        <taxon>eudicotyledons</taxon>
        <taxon>Gunneridae</taxon>
        <taxon>Pentapetalae</taxon>
        <taxon>asterids</taxon>
        <taxon>lamiids</taxon>
        <taxon>Boraginales</taxon>
        <taxon>Boraginaceae</taxon>
        <taxon>Boraginoideae</taxon>
        <taxon>Lithospermeae</taxon>
        <taxon>Lithospermum</taxon>
    </lineage>
</organism>
<sequence>MLQAPIVTVQGLYNLILITSIVRDLRSIISTLTVVDPDDVDVAAVQLQLLSTYDELLRRSQPIPAVNPIVFGCDFNL</sequence>
<name>A0AAV3RCD0_LITER</name>
<reference evidence="1 2" key="1">
    <citation type="submission" date="2024-01" db="EMBL/GenBank/DDBJ databases">
        <title>The complete chloroplast genome sequence of Lithospermum erythrorhizon: insights into the phylogenetic relationship among Boraginaceae species and the maternal lineages of purple gromwells.</title>
        <authorList>
            <person name="Okada T."/>
            <person name="Watanabe K."/>
        </authorList>
    </citation>
    <scope>NUCLEOTIDE SEQUENCE [LARGE SCALE GENOMIC DNA]</scope>
</reference>
<dbReference type="EMBL" id="BAABME010025900">
    <property type="protein sequence ID" value="GAA0172933.1"/>
    <property type="molecule type" value="Genomic_DNA"/>
</dbReference>
<dbReference type="Proteomes" id="UP001454036">
    <property type="component" value="Unassembled WGS sequence"/>
</dbReference>
<keyword evidence="2" id="KW-1185">Reference proteome</keyword>
<protein>
    <submittedName>
        <fullName evidence="1">Uncharacterized protein</fullName>
    </submittedName>
</protein>
<gene>
    <name evidence="1" type="ORF">LIER_41424</name>
</gene>
<accession>A0AAV3RCD0</accession>
<dbReference type="AlphaFoldDB" id="A0AAV3RCD0"/>